<protein>
    <submittedName>
        <fullName evidence="1">YabP/YqfC family sporulation protein</fullName>
    </submittedName>
</protein>
<sequence length="82" mass="9094">MGRRSGMADELHVGTAAPFQIWDNGVAYTESCRGILDVGEGFIRLKLGRRPVTLWGDKLEVLSYTGGRLLIRGDIKRVEFDG</sequence>
<dbReference type="InterPro" id="IPR022476">
    <property type="entry name" value="Spore_YabP/YqfC"/>
</dbReference>
<dbReference type="Pfam" id="PF07873">
    <property type="entry name" value="YabP"/>
    <property type="match status" value="1"/>
</dbReference>
<comment type="caution">
    <text evidence="1">The sequence shown here is derived from an EMBL/GenBank/DDBJ whole genome shotgun (WGS) entry which is preliminary data.</text>
</comment>
<organism evidence="1 2">
    <name type="scientific">Candidatus Faecivivens stercoravium</name>
    <dbReference type="NCBI Taxonomy" id="2840803"/>
    <lineage>
        <taxon>Bacteria</taxon>
        <taxon>Bacillati</taxon>
        <taxon>Bacillota</taxon>
        <taxon>Clostridia</taxon>
        <taxon>Eubacteriales</taxon>
        <taxon>Oscillospiraceae</taxon>
        <taxon>Oscillospiraceae incertae sedis</taxon>
        <taxon>Candidatus Faecivivens</taxon>
    </lineage>
</organism>
<name>A0A9D1J5T7_9FIRM</name>
<accession>A0A9D1J5T7</accession>
<dbReference type="EMBL" id="DVHA01000320">
    <property type="protein sequence ID" value="HIR61883.1"/>
    <property type="molecule type" value="Genomic_DNA"/>
</dbReference>
<dbReference type="Proteomes" id="UP000824241">
    <property type="component" value="Unassembled WGS sequence"/>
</dbReference>
<gene>
    <name evidence="1" type="ORF">IAB37_09945</name>
</gene>
<reference evidence="1" key="1">
    <citation type="submission" date="2020-10" db="EMBL/GenBank/DDBJ databases">
        <authorList>
            <person name="Gilroy R."/>
        </authorList>
    </citation>
    <scope>NUCLEOTIDE SEQUENCE</scope>
    <source>
        <strain evidence="1">CHK189-12415</strain>
    </source>
</reference>
<reference evidence="1" key="2">
    <citation type="journal article" date="2021" name="PeerJ">
        <title>Extensive microbial diversity within the chicken gut microbiome revealed by metagenomics and culture.</title>
        <authorList>
            <person name="Gilroy R."/>
            <person name="Ravi A."/>
            <person name="Getino M."/>
            <person name="Pursley I."/>
            <person name="Horton D.L."/>
            <person name="Alikhan N.F."/>
            <person name="Baker D."/>
            <person name="Gharbi K."/>
            <person name="Hall N."/>
            <person name="Watson M."/>
            <person name="Adriaenssens E.M."/>
            <person name="Foster-Nyarko E."/>
            <person name="Jarju S."/>
            <person name="Secka A."/>
            <person name="Antonio M."/>
            <person name="Oren A."/>
            <person name="Chaudhuri R.R."/>
            <person name="La Ragione R."/>
            <person name="Hildebrand F."/>
            <person name="Pallen M.J."/>
        </authorList>
    </citation>
    <scope>NUCLEOTIDE SEQUENCE</scope>
    <source>
        <strain evidence="1">CHK189-12415</strain>
    </source>
</reference>
<evidence type="ECO:0000313" key="1">
    <source>
        <dbReference type="EMBL" id="HIR61883.1"/>
    </source>
</evidence>
<proteinExistence type="predicted"/>
<dbReference type="AlphaFoldDB" id="A0A9D1J5T7"/>
<evidence type="ECO:0000313" key="2">
    <source>
        <dbReference type="Proteomes" id="UP000824241"/>
    </source>
</evidence>